<proteinExistence type="predicted"/>
<sequence>MKKILTISTLACLLIACSGTKSTDPNWRPDLTHADFGSYPTNYPEIIKKWGKKFFDNPKSINYLSISSPREEYLVTDSENQEAIYGYSVCANINGIKNEGYYKPFKKYWFFIRNGKVIEHRDIDFAYNKVIYREHKVNCDDKD</sequence>
<protein>
    <recommendedName>
        <fullName evidence="4">Lipoprotein</fullName>
    </recommendedName>
</protein>
<evidence type="ECO:0000313" key="2">
    <source>
        <dbReference type="EMBL" id="MBC9130377.1"/>
    </source>
</evidence>
<name>A0ABR7QVY9_9GAMM</name>
<comment type="caution">
    <text evidence="2">The sequence shown here is derived from an EMBL/GenBank/DDBJ whole genome shotgun (WGS) entry which is preliminary data.</text>
</comment>
<dbReference type="EMBL" id="JABURY010000006">
    <property type="protein sequence ID" value="MBC9130377.1"/>
    <property type="molecule type" value="Genomic_DNA"/>
</dbReference>
<evidence type="ECO:0000256" key="1">
    <source>
        <dbReference type="SAM" id="SignalP"/>
    </source>
</evidence>
<keyword evidence="3" id="KW-1185">Reference proteome</keyword>
<organism evidence="2 3">
    <name type="scientific">Frischella japonica</name>
    <dbReference type="NCBI Taxonomy" id="2741544"/>
    <lineage>
        <taxon>Bacteria</taxon>
        <taxon>Pseudomonadati</taxon>
        <taxon>Pseudomonadota</taxon>
        <taxon>Gammaproteobacteria</taxon>
        <taxon>Orbales</taxon>
        <taxon>Orbaceae</taxon>
        <taxon>Frischella</taxon>
    </lineage>
</organism>
<feature type="chain" id="PRO_5046344112" description="Lipoprotein" evidence="1">
    <location>
        <begin position="24"/>
        <end position="143"/>
    </location>
</feature>
<keyword evidence="1" id="KW-0732">Signal</keyword>
<reference evidence="2 3" key="1">
    <citation type="submission" date="2020-06" db="EMBL/GenBank/DDBJ databases">
        <title>Frischella cerana isolated from Apis cerana gut homogenate.</title>
        <authorList>
            <person name="Wolter L.A."/>
            <person name="Suenami S."/>
            <person name="Miyazaki R."/>
        </authorList>
    </citation>
    <scope>NUCLEOTIDE SEQUENCE [LARGE SCALE GENOMIC DNA]</scope>
    <source>
        <strain evidence="2 3">Ac13</strain>
    </source>
</reference>
<feature type="signal peptide" evidence="1">
    <location>
        <begin position="1"/>
        <end position="23"/>
    </location>
</feature>
<dbReference type="RefSeq" id="WP_187754800.1">
    <property type="nucleotide sequence ID" value="NZ_JABURY010000006.1"/>
</dbReference>
<dbReference type="PROSITE" id="PS51257">
    <property type="entry name" value="PROKAR_LIPOPROTEIN"/>
    <property type="match status" value="1"/>
</dbReference>
<evidence type="ECO:0008006" key="4">
    <source>
        <dbReference type="Google" id="ProtNLM"/>
    </source>
</evidence>
<gene>
    <name evidence="2" type="ORF">FcAc13_03530</name>
</gene>
<evidence type="ECO:0000313" key="3">
    <source>
        <dbReference type="Proteomes" id="UP000651208"/>
    </source>
</evidence>
<dbReference type="Proteomes" id="UP000651208">
    <property type="component" value="Unassembled WGS sequence"/>
</dbReference>
<accession>A0ABR7QVY9</accession>